<dbReference type="Pfam" id="PF00004">
    <property type="entry name" value="AAA"/>
    <property type="match status" value="1"/>
</dbReference>
<dbReference type="InterPro" id="IPR027417">
    <property type="entry name" value="P-loop_NTPase"/>
</dbReference>
<dbReference type="CDD" id="cd19481">
    <property type="entry name" value="RecA-like_protease"/>
    <property type="match status" value="1"/>
</dbReference>
<dbReference type="GO" id="GO:0006508">
    <property type="term" value="P:proteolysis"/>
    <property type="evidence" value="ECO:0007669"/>
    <property type="project" value="InterPro"/>
</dbReference>
<sequence length="647" mass="71828">MPKVHSGKRSRVPWKSTRVGSTNVTLPVFMAYCAVAAALRPWNNTERKTIITLVFKDDYYRPVYSHAARVFGREIWNRLDYDTFVYEWSDKSFRDQALAERNQAGIFLSPPKYQLTDDEVLFSDAVIEIGPRSRRHAQAALQRAGLPVDEKLVDLLVSEPWPRLYSAFQDRRGPLQALERLRRQPLPKQNQVKSEPQIAEAVGPTLEDMHGFGPALVWGYDLAKDLADYKSGLIGWRDVDAGVLISGPPGIGKTMFASALANTCRVPVVYGSVSRWQEAGALDDHLKAMRSSFANAEKEAPSILFIDEVDTFSHRSYSDRNSGYLRGMVTGLLELLDGFVRREGVVVVAACNHPKLVDTAILRAGRLDRHLELTRPDGASRLGILKYHSGIELSRADAEMFVLGTEGFSGADIEQLVRGARRTARRNGADLSAIHVIDQLPMRERLSEDYLRAIAIHEAGHAVAAFETGREIAGITISKFRSVGHVRELGRVDYEPPATRARTKATYLDSIAVCLGGIAAEMEVFGVFADGASGASEADLNRATQIATVIEGVTGMGHTLIVETLELEKLAKMRLHNAELRRQVHLLLENELARTRSIIQRQRPALDALTDQLMETGTMPGEEVVQILRRHRRSVVSLAKPILRTGT</sequence>
<dbReference type="Gene3D" id="1.20.58.760">
    <property type="entry name" value="Peptidase M41"/>
    <property type="match status" value="1"/>
</dbReference>
<feature type="domain" description="AAA+ ATPase" evidence="1">
    <location>
        <begin position="239"/>
        <end position="377"/>
    </location>
</feature>
<dbReference type="GO" id="GO:0004222">
    <property type="term" value="F:metalloendopeptidase activity"/>
    <property type="evidence" value="ECO:0007669"/>
    <property type="project" value="InterPro"/>
</dbReference>
<protein>
    <submittedName>
        <fullName evidence="2">Putative ATP-dependent hydrolase protein</fullName>
    </submittedName>
</protein>
<dbReference type="PANTHER" id="PTHR23076">
    <property type="entry name" value="METALLOPROTEASE M41 FTSH"/>
    <property type="match status" value="1"/>
</dbReference>
<evidence type="ECO:0000313" key="3">
    <source>
        <dbReference type="Proteomes" id="UP000046176"/>
    </source>
</evidence>
<dbReference type="InterPro" id="IPR000642">
    <property type="entry name" value="Peptidase_M41"/>
</dbReference>
<dbReference type="Gene3D" id="3.40.50.300">
    <property type="entry name" value="P-loop containing nucleotide triphosphate hydrolases"/>
    <property type="match status" value="1"/>
</dbReference>
<dbReference type="GO" id="GO:0005524">
    <property type="term" value="F:ATP binding"/>
    <property type="evidence" value="ECO:0007669"/>
    <property type="project" value="InterPro"/>
</dbReference>
<dbReference type="InterPro" id="IPR003959">
    <property type="entry name" value="ATPase_AAA_core"/>
</dbReference>
<evidence type="ECO:0000313" key="2">
    <source>
        <dbReference type="EMBL" id="CDZ36294.1"/>
    </source>
</evidence>
<dbReference type="GO" id="GO:0004176">
    <property type="term" value="F:ATP-dependent peptidase activity"/>
    <property type="evidence" value="ECO:0007669"/>
    <property type="project" value="InterPro"/>
</dbReference>
<dbReference type="Proteomes" id="UP000046176">
    <property type="component" value="Unassembled WGS sequence"/>
</dbReference>
<dbReference type="InterPro" id="IPR003593">
    <property type="entry name" value="AAA+_ATPase"/>
</dbReference>
<dbReference type="AlphaFoldDB" id="A0A0T7FMX3"/>
<proteinExistence type="predicted"/>
<dbReference type="GO" id="GO:0016887">
    <property type="term" value="F:ATP hydrolysis activity"/>
    <property type="evidence" value="ECO:0007669"/>
    <property type="project" value="InterPro"/>
</dbReference>
<dbReference type="SUPFAM" id="SSF52540">
    <property type="entry name" value="P-loop containing nucleoside triphosphate hydrolases"/>
    <property type="match status" value="1"/>
</dbReference>
<dbReference type="OrthoDB" id="9809379at2"/>
<dbReference type="SMART" id="SM00382">
    <property type="entry name" value="AAA"/>
    <property type="match status" value="1"/>
</dbReference>
<dbReference type="Pfam" id="PF01434">
    <property type="entry name" value="Peptidase_M41"/>
    <property type="match status" value="1"/>
</dbReference>
<dbReference type="Gene3D" id="1.10.8.60">
    <property type="match status" value="1"/>
</dbReference>
<dbReference type="RefSeq" id="WP_046667374.1">
    <property type="nucleotide sequence ID" value="NZ_CCRH01000008.1"/>
</dbReference>
<accession>A0A0T7FMX3</accession>
<dbReference type="GO" id="GO:0030163">
    <property type="term" value="P:protein catabolic process"/>
    <property type="evidence" value="ECO:0007669"/>
    <property type="project" value="TreeGrafter"/>
</dbReference>
<dbReference type="EMBL" id="CCRH01000008">
    <property type="protein sequence ID" value="CDZ36294.1"/>
    <property type="molecule type" value="Genomic_DNA"/>
</dbReference>
<reference evidence="2 3" key="1">
    <citation type="submission" date="2014-08" db="EMBL/GenBank/DDBJ databases">
        <authorList>
            <person name="Chen Y.-H."/>
        </authorList>
    </citation>
    <scope>NUCLEOTIDE SEQUENCE [LARGE SCALE GENOMIC DNA]</scope>
</reference>
<dbReference type="GO" id="GO:0005886">
    <property type="term" value="C:plasma membrane"/>
    <property type="evidence" value="ECO:0007669"/>
    <property type="project" value="TreeGrafter"/>
</dbReference>
<keyword evidence="2" id="KW-0378">Hydrolase</keyword>
<dbReference type="InterPro" id="IPR037219">
    <property type="entry name" value="Peptidase_M41-like"/>
</dbReference>
<organism evidence="2 3">
    <name type="scientific">Neorhizobium galegae bv. officinalis</name>
    <dbReference type="NCBI Taxonomy" id="323656"/>
    <lineage>
        <taxon>Bacteria</taxon>
        <taxon>Pseudomonadati</taxon>
        <taxon>Pseudomonadota</taxon>
        <taxon>Alphaproteobacteria</taxon>
        <taxon>Hyphomicrobiales</taxon>
        <taxon>Rhizobiaceae</taxon>
        <taxon>Rhizobium/Agrobacterium group</taxon>
        <taxon>Neorhizobium</taxon>
    </lineage>
</organism>
<name>A0A0T7FMX3_NEOGA</name>
<dbReference type="PANTHER" id="PTHR23076:SF97">
    <property type="entry name" value="ATP-DEPENDENT ZINC METALLOPROTEASE YME1L1"/>
    <property type="match status" value="1"/>
</dbReference>
<gene>
    <name evidence="2" type="ORF">NGAL_HAMBI1145_32890</name>
</gene>
<evidence type="ECO:0000259" key="1">
    <source>
        <dbReference type="SMART" id="SM00382"/>
    </source>
</evidence>
<dbReference type="SUPFAM" id="SSF140990">
    <property type="entry name" value="FtsH protease domain-like"/>
    <property type="match status" value="1"/>
</dbReference>